<evidence type="ECO:0000313" key="6">
    <source>
        <dbReference type="EMBL" id="KAK6922985.1"/>
    </source>
</evidence>
<dbReference type="SUPFAM" id="SSF51445">
    <property type="entry name" value="(Trans)glycosidases"/>
    <property type="match status" value="1"/>
</dbReference>
<dbReference type="InterPro" id="IPR000490">
    <property type="entry name" value="Glyco_hydro_17"/>
</dbReference>
<dbReference type="FunFam" id="3.20.20.80:FF:000010">
    <property type="entry name" value="glucan endo-1,3-beta-glucosidase, basic"/>
    <property type="match status" value="1"/>
</dbReference>
<dbReference type="PROSITE" id="PS00587">
    <property type="entry name" value="GLYCOSYL_HYDROL_F17"/>
    <property type="match status" value="1"/>
</dbReference>
<dbReference type="PANTHER" id="PTHR32227">
    <property type="entry name" value="GLUCAN ENDO-1,3-BETA-GLUCOSIDASE BG1-RELATED-RELATED"/>
    <property type="match status" value="1"/>
</dbReference>
<keyword evidence="2 5" id="KW-0378">Hydrolase</keyword>
<evidence type="ECO:0000256" key="2">
    <source>
        <dbReference type="ARBA" id="ARBA00022801"/>
    </source>
</evidence>
<dbReference type="InterPro" id="IPR017853">
    <property type="entry name" value="GH"/>
</dbReference>
<evidence type="ECO:0000256" key="3">
    <source>
        <dbReference type="ARBA" id="ARBA00023295"/>
    </source>
</evidence>
<evidence type="ECO:0000313" key="7">
    <source>
        <dbReference type="Proteomes" id="UP001370490"/>
    </source>
</evidence>
<protein>
    <submittedName>
        <fullName evidence="6">Glycoside hydrolase family 17</fullName>
    </submittedName>
</protein>
<dbReference type="Gene3D" id="3.20.20.80">
    <property type="entry name" value="Glycosidases"/>
    <property type="match status" value="1"/>
</dbReference>
<reference evidence="6 7" key="1">
    <citation type="submission" date="2023-12" db="EMBL/GenBank/DDBJ databases">
        <title>A high-quality genome assembly for Dillenia turbinata (Dilleniales).</title>
        <authorList>
            <person name="Chanderbali A."/>
        </authorList>
    </citation>
    <scope>NUCLEOTIDE SEQUENCE [LARGE SCALE GENOMIC DNA]</scope>
    <source>
        <strain evidence="6">LSX21</strain>
        <tissue evidence="6">Leaf</tissue>
    </source>
</reference>
<evidence type="ECO:0000256" key="5">
    <source>
        <dbReference type="RuleBase" id="RU004336"/>
    </source>
</evidence>
<comment type="caution">
    <text evidence="6">The sequence shown here is derived from an EMBL/GenBank/DDBJ whole genome shotgun (WGS) entry which is preliminary data.</text>
</comment>
<comment type="similarity">
    <text evidence="1 4">Belongs to the glycosyl hydrolase 17 family.</text>
</comment>
<organism evidence="6 7">
    <name type="scientific">Dillenia turbinata</name>
    <dbReference type="NCBI Taxonomy" id="194707"/>
    <lineage>
        <taxon>Eukaryota</taxon>
        <taxon>Viridiplantae</taxon>
        <taxon>Streptophyta</taxon>
        <taxon>Embryophyta</taxon>
        <taxon>Tracheophyta</taxon>
        <taxon>Spermatophyta</taxon>
        <taxon>Magnoliopsida</taxon>
        <taxon>eudicotyledons</taxon>
        <taxon>Gunneridae</taxon>
        <taxon>Pentapetalae</taxon>
        <taxon>Dilleniales</taxon>
        <taxon>Dilleniaceae</taxon>
        <taxon>Dillenia</taxon>
    </lineage>
</organism>
<keyword evidence="3 5" id="KW-0326">Glycosidase</keyword>
<accession>A0AAN8UW49</accession>
<evidence type="ECO:0000256" key="1">
    <source>
        <dbReference type="ARBA" id="ARBA00008773"/>
    </source>
</evidence>
<evidence type="ECO:0000256" key="4">
    <source>
        <dbReference type="RuleBase" id="RU004335"/>
    </source>
</evidence>
<dbReference type="GO" id="GO:0004553">
    <property type="term" value="F:hydrolase activity, hydrolyzing O-glycosyl compounds"/>
    <property type="evidence" value="ECO:0007669"/>
    <property type="project" value="InterPro"/>
</dbReference>
<dbReference type="AlphaFoldDB" id="A0AAN8UW49"/>
<dbReference type="InterPro" id="IPR044965">
    <property type="entry name" value="Glyco_hydro_17_plant"/>
</dbReference>
<proteinExistence type="inferred from homology"/>
<keyword evidence="7" id="KW-1185">Reference proteome</keyword>
<dbReference type="Pfam" id="PF00332">
    <property type="entry name" value="Glyco_hydro_17"/>
    <property type="match status" value="1"/>
</dbReference>
<sequence length="319" mass="35796">MRLTKRAQLGVNYGMIANNLPTPSQVISLCQSKKINYIRIFHPDHTVLTALQNSGIKLIMGPLNQDLPSLAQDQTFANNWVQTYINPYKSSIKFRYLAMGNEVIPGDLSSYVLPAMKRVKTALRSYNISIRVTTSVASQVLGQSFPPSVSTFSEESKSVMTQIAQYLESKRSSLLVNLYPYFAYAGEPDHIRLDYAIFNTSQVIVTDGACKYSNMLDAMMDSMYWALRKAGAPNVRVVASETGWPSAGDRFATVDLAKTYNNNLVKHVKSQKMATPLKPEERIEAYIFALFNENLKPNGVEQNFGLFYPSMEPVYPIKL</sequence>
<dbReference type="EMBL" id="JBAMMX010000018">
    <property type="protein sequence ID" value="KAK6922985.1"/>
    <property type="molecule type" value="Genomic_DNA"/>
</dbReference>
<dbReference type="Proteomes" id="UP001370490">
    <property type="component" value="Unassembled WGS sequence"/>
</dbReference>
<gene>
    <name evidence="6" type="ORF">RJ641_011289</name>
</gene>
<name>A0AAN8UW49_9MAGN</name>
<dbReference type="GO" id="GO:0005975">
    <property type="term" value="P:carbohydrate metabolic process"/>
    <property type="evidence" value="ECO:0007669"/>
    <property type="project" value="InterPro"/>
</dbReference>